<keyword evidence="1" id="KW-0812">Transmembrane</keyword>
<dbReference type="AlphaFoldDB" id="A0A8J6NAQ9"/>
<gene>
    <name evidence="2" type="ORF">H8E41_05180</name>
</gene>
<evidence type="ECO:0000313" key="3">
    <source>
        <dbReference type="Proteomes" id="UP000614424"/>
    </source>
</evidence>
<name>A0A8J6NAQ9_9BACT</name>
<keyword evidence="1" id="KW-1133">Transmembrane helix</keyword>
<protein>
    <submittedName>
        <fullName evidence="2">Uncharacterized protein</fullName>
    </submittedName>
</protein>
<organism evidence="2 3">
    <name type="scientific">Candidatus Desulfobia pelagia</name>
    <dbReference type="NCBI Taxonomy" id="2841692"/>
    <lineage>
        <taxon>Bacteria</taxon>
        <taxon>Pseudomonadati</taxon>
        <taxon>Thermodesulfobacteriota</taxon>
        <taxon>Desulfobulbia</taxon>
        <taxon>Desulfobulbales</taxon>
        <taxon>Desulfobulbaceae</taxon>
        <taxon>Candidatus Desulfobia</taxon>
    </lineage>
</organism>
<feature type="transmembrane region" description="Helical" evidence="1">
    <location>
        <begin position="30"/>
        <end position="55"/>
    </location>
</feature>
<proteinExistence type="predicted"/>
<keyword evidence="1" id="KW-0472">Membrane</keyword>
<dbReference type="Proteomes" id="UP000614424">
    <property type="component" value="Unassembled WGS sequence"/>
</dbReference>
<comment type="caution">
    <text evidence="2">The sequence shown here is derived from an EMBL/GenBank/DDBJ whole genome shotgun (WGS) entry which is preliminary data.</text>
</comment>
<sequence>MSERILTKERSKGRVQERSQTTVSAEVDKVIIGSVAAFTGIVGLWVAACLVSAMYQAGGPLHLIGGWLRAISGM</sequence>
<evidence type="ECO:0000256" key="1">
    <source>
        <dbReference type="SAM" id="Phobius"/>
    </source>
</evidence>
<dbReference type="EMBL" id="JACNJZ010000079">
    <property type="protein sequence ID" value="MBC8317276.1"/>
    <property type="molecule type" value="Genomic_DNA"/>
</dbReference>
<accession>A0A8J6NAQ9</accession>
<evidence type="ECO:0000313" key="2">
    <source>
        <dbReference type="EMBL" id="MBC8317276.1"/>
    </source>
</evidence>
<reference evidence="2 3" key="1">
    <citation type="submission" date="2020-08" db="EMBL/GenBank/DDBJ databases">
        <title>Bridging the membrane lipid divide: bacteria of the FCB group superphylum have the potential to synthesize archaeal ether lipids.</title>
        <authorList>
            <person name="Villanueva L."/>
            <person name="Von Meijenfeldt F.A.B."/>
            <person name="Westbye A.B."/>
            <person name="Yadav S."/>
            <person name="Hopmans E.C."/>
            <person name="Dutilh B.E."/>
            <person name="Sinninghe Damste J.S."/>
        </authorList>
    </citation>
    <scope>NUCLEOTIDE SEQUENCE [LARGE SCALE GENOMIC DNA]</scope>
    <source>
        <strain evidence="2">NIOZ-UU47</strain>
    </source>
</reference>